<name>A0A0H3BYQ2_STRPZ</name>
<sequence>MTTTKKLGRPTSNPKSHSKRLRMTDEEVQKLEYCTKQTGKTQTDVLMLGLDKVYQELKK</sequence>
<organism evidence="2 3">
    <name type="scientific">Streptococcus pyogenes serotype M49 (strain NZ131)</name>
    <dbReference type="NCBI Taxonomy" id="471876"/>
    <lineage>
        <taxon>Bacteria</taxon>
        <taxon>Bacillati</taxon>
        <taxon>Bacillota</taxon>
        <taxon>Bacilli</taxon>
        <taxon>Lactobacillales</taxon>
        <taxon>Streptococcaceae</taxon>
        <taxon>Streptococcus</taxon>
    </lineage>
</organism>
<dbReference type="Proteomes" id="UP000001039">
    <property type="component" value="Chromosome"/>
</dbReference>
<evidence type="ECO:0000313" key="3">
    <source>
        <dbReference type="Proteomes" id="UP000001039"/>
    </source>
</evidence>
<feature type="compositionally biased region" description="Polar residues" evidence="1">
    <location>
        <begin position="1"/>
        <end position="15"/>
    </location>
</feature>
<evidence type="ECO:0008006" key="4">
    <source>
        <dbReference type="Google" id="ProtNLM"/>
    </source>
</evidence>
<proteinExistence type="predicted"/>
<dbReference type="HOGENOM" id="CLU_198307_0_0_9"/>
<gene>
    <name evidence="2" type="ordered locus">Spy49_1510c</name>
</gene>
<dbReference type="EMBL" id="CP000829">
    <property type="protein sequence ID" value="ACI61776.1"/>
    <property type="molecule type" value="Genomic_DNA"/>
</dbReference>
<evidence type="ECO:0000256" key="1">
    <source>
        <dbReference type="SAM" id="MobiDB-lite"/>
    </source>
</evidence>
<accession>A0A0H3BYQ2</accession>
<dbReference type="AlphaFoldDB" id="A0A0H3BYQ2"/>
<evidence type="ECO:0000313" key="2">
    <source>
        <dbReference type="EMBL" id="ACI61776.1"/>
    </source>
</evidence>
<feature type="region of interest" description="Disordered" evidence="1">
    <location>
        <begin position="1"/>
        <end position="21"/>
    </location>
</feature>
<reference evidence="2 3" key="1">
    <citation type="journal article" date="2008" name="J. Bacteriol.">
        <title>Genome sequence of a nephritogenic and highly transformable M49 strain of Streptococcus pyogenes.</title>
        <authorList>
            <person name="McShan W.M."/>
            <person name="Ferretti J.J."/>
            <person name="Karasawa T."/>
            <person name="Suvorov A.N."/>
            <person name="Lin S."/>
            <person name="Qin B."/>
            <person name="Jia H."/>
            <person name="Kenton S."/>
            <person name="Najar F."/>
            <person name="Wu H."/>
            <person name="Scott J."/>
            <person name="Roe B.A."/>
            <person name="Savic D.J."/>
        </authorList>
    </citation>
    <scope>NUCLEOTIDE SEQUENCE [LARGE SCALE GENOMIC DNA]</scope>
    <source>
        <strain evidence="2 3">NZ131</strain>
    </source>
</reference>
<dbReference type="KEGG" id="soz:Spy49_1510c"/>
<protein>
    <recommendedName>
        <fullName evidence="4">CopG family transcriptional regulator</fullName>
    </recommendedName>
</protein>